<dbReference type="SUPFAM" id="SSF47336">
    <property type="entry name" value="ACP-like"/>
    <property type="match status" value="1"/>
</dbReference>
<comment type="caution">
    <text evidence="2">The sequence shown here is derived from an EMBL/GenBank/DDBJ whole genome shotgun (WGS) entry which is preliminary data.</text>
</comment>
<evidence type="ECO:0000313" key="2">
    <source>
        <dbReference type="EMBL" id="MEV0709072.1"/>
    </source>
</evidence>
<reference evidence="2 3" key="1">
    <citation type="submission" date="2024-06" db="EMBL/GenBank/DDBJ databases">
        <title>The Natural Products Discovery Center: Release of the First 8490 Sequenced Strains for Exploring Actinobacteria Biosynthetic Diversity.</title>
        <authorList>
            <person name="Kalkreuter E."/>
            <person name="Kautsar S.A."/>
            <person name="Yang D."/>
            <person name="Bader C.D."/>
            <person name="Teijaro C.N."/>
            <person name="Fluegel L."/>
            <person name="Davis C.M."/>
            <person name="Simpson J.R."/>
            <person name="Lauterbach L."/>
            <person name="Steele A.D."/>
            <person name="Gui C."/>
            <person name="Meng S."/>
            <person name="Li G."/>
            <person name="Viehrig K."/>
            <person name="Ye F."/>
            <person name="Su P."/>
            <person name="Kiefer A.F."/>
            <person name="Nichols A."/>
            <person name="Cepeda A.J."/>
            <person name="Yan W."/>
            <person name="Fan B."/>
            <person name="Jiang Y."/>
            <person name="Adhikari A."/>
            <person name="Zheng C.-J."/>
            <person name="Schuster L."/>
            <person name="Cowan T.M."/>
            <person name="Smanski M.J."/>
            <person name="Chevrette M.G."/>
            <person name="De Carvalho L.P.S."/>
            <person name="Shen B."/>
        </authorList>
    </citation>
    <scope>NUCLEOTIDE SEQUENCE [LARGE SCALE GENOMIC DNA]</scope>
    <source>
        <strain evidence="2 3">NPDC050403</strain>
    </source>
</reference>
<dbReference type="InterPro" id="IPR036736">
    <property type="entry name" value="ACP-like_sf"/>
</dbReference>
<dbReference type="EMBL" id="JBFAKC010000006">
    <property type="protein sequence ID" value="MEV0709072.1"/>
    <property type="molecule type" value="Genomic_DNA"/>
</dbReference>
<dbReference type="Pfam" id="PF00550">
    <property type="entry name" value="PP-binding"/>
    <property type="match status" value="1"/>
</dbReference>
<evidence type="ECO:0000259" key="1">
    <source>
        <dbReference type="PROSITE" id="PS50075"/>
    </source>
</evidence>
<organism evidence="2 3">
    <name type="scientific">Nocardia aurea</name>
    <dbReference type="NCBI Taxonomy" id="2144174"/>
    <lineage>
        <taxon>Bacteria</taxon>
        <taxon>Bacillati</taxon>
        <taxon>Actinomycetota</taxon>
        <taxon>Actinomycetes</taxon>
        <taxon>Mycobacteriales</taxon>
        <taxon>Nocardiaceae</taxon>
        <taxon>Nocardia</taxon>
    </lineage>
</organism>
<dbReference type="InterPro" id="IPR009081">
    <property type="entry name" value="PP-bd_ACP"/>
</dbReference>
<evidence type="ECO:0000313" key="3">
    <source>
        <dbReference type="Proteomes" id="UP001551695"/>
    </source>
</evidence>
<gene>
    <name evidence="2" type="ORF">AB0I48_16045</name>
</gene>
<protein>
    <submittedName>
        <fullName evidence="2">Acyl carrier protein</fullName>
    </submittedName>
</protein>
<accession>A0ABV3FUG3</accession>
<dbReference type="RefSeq" id="WP_357784338.1">
    <property type="nucleotide sequence ID" value="NZ_JBFAKC010000006.1"/>
</dbReference>
<keyword evidence="3" id="KW-1185">Reference proteome</keyword>
<dbReference type="Proteomes" id="UP001551695">
    <property type="component" value="Unassembled WGS sequence"/>
</dbReference>
<dbReference type="Gene3D" id="1.10.1200.10">
    <property type="entry name" value="ACP-like"/>
    <property type="match status" value="1"/>
</dbReference>
<proteinExistence type="predicted"/>
<sequence length="114" mass="12720">MDEQTYAPAPELTAQLLRQLRLITGVEIGADDDYFEMGLVTPLRALEIVALLERTFDFEVNTDDLDPDNFRTVHRTAAFVVRKAAAPTRPAPAPLERFLAEHTHDSAPPPASHR</sequence>
<name>A0ABV3FUG3_9NOCA</name>
<dbReference type="PROSITE" id="PS50075">
    <property type="entry name" value="CARRIER"/>
    <property type="match status" value="1"/>
</dbReference>
<feature type="domain" description="Carrier" evidence="1">
    <location>
        <begin position="7"/>
        <end position="84"/>
    </location>
</feature>